<feature type="compositionally biased region" description="Low complexity" evidence="1">
    <location>
        <begin position="469"/>
        <end position="487"/>
    </location>
</feature>
<dbReference type="InterPro" id="IPR028002">
    <property type="entry name" value="Myb_DNA-bind_5"/>
</dbReference>
<dbReference type="WBParaSite" id="maker-uti_cns_0016444-snap-gene-0.2-mRNA-1">
    <property type="protein sequence ID" value="maker-uti_cns_0016444-snap-gene-0.2-mRNA-1"/>
    <property type="gene ID" value="maker-uti_cns_0016444-snap-gene-0.2"/>
</dbReference>
<feature type="compositionally biased region" description="Basic and acidic residues" evidence="1">
    <location>
        <begin position="210"/>
        <end position="223"/>
    </location>
</feature>
<evidence type="ECO:0000313" key="3">
    <source>
        <dbReference type="Proteomes" id="UP000095280"/>
    </source>
</evidence>
<evidence type="ECO:0000313" key="4">
    <source>
        <dbReference type="WBParaSite" id="maker-uti_cns_0016444-snap-gene-0.2-mRNA-1"/>
    </source>
</evidence>
<name>A0A1I8IUM4_9PLAT</name>
<feature type="domain" description="Myb/SANT-like DNA-binding" evidence="2">
    <location>
        <begin position="351"/>
        <end position="419"/>
    </location>
</feature>
<feature type="region of interest" description="Disordered" evidence="1">
    <location>
        <begin position="418"/>
        <end position="489"/>
    </location>
</feature>
<feature type="compositionally biased region" description="Polar residues" evidence="1">
    <location>
        <begin position="443"/>
        <end position="455"/>
    </location>
</feature>
<keyword evidence="3" id="KW-1185">Reference proteome</keyword>
<evidence type="ECO:0000256" key="1">
    <source>
        <dbReference type="SAM" id="MobiDB-lite"/>
    </source>
</evidence>
<evidence type="ECO:0000259" key="2">
    <source>
        <dbReference type="Pfam" id="PF13873"/>
    </source>
</evidence>
<organism evidence="3 4">
    <name type="scientific">Macrostomum lignano</name>
    <dbReference type="NCBI Taxonomy" id="282301"/>
    <lineage>
        <taxon>Eukaryota</taxon>
        <taxon>Metazoa</taxon>
        <taxon>Spiralia</taxon>
        <taxon>Lophotrochozoa</taxon>
        <taxon>Platyhelminthes</taxon>
        <taxon>Rhabditophora</taxon>
        <taxon>Macrostomorpha</taxon>
        <taxon>Macrostomida</taxon>
        <taxon>Macrostomidae</taxon>
        <taxon>Macrostomum</taxon>
    </lineage>
</organism>
<proteinExistence type="predicted"/>
<reference evidence="4" key="1">
    <citation type="submission" date="2016-11" db="UniProtKB">
        <authorList>
            <consortium name="WormBaseParasite"/>
        </authorList>
    </citation>
    <scope>IDENTIFICATION</scope>
</reference>
<dbReference type="AlphaFoldDB" id="A0A1I8IUM4"/>
<protein>
    <submittedName>
        <fullName evidence="4">Myb_DNA-bind_5 domain-containing protein</fullName>
    </submittedName>
</protein>
<feature type="region of interest" description="Disordered" evidence="1">
    <location>
        <begin position="183"/>
        <end position="224"/>
    </location>
</feature>
<accession>A0A1I8IUM4</accession>
<sequence length="593" mass="65121">VTRFLLKPIIHLTGHQDDVVLLPSRGNLEPQLSECFDAPSPALDDARVGAQRDGPDAVLVWRRGLVRCRSRSQRRAGLQNSCDDIGVRKSIMSAAFEWRLFRVCQLLEASPPLFCQLQSLLQQRRHLWMSAEVLAAVAVAPVVRAAAAAAMPRQYQHQMEAPAVPVSPPRLPLLPLLQRRSRGRGCLRGGRPNPVPTKAAGAARQPTTRRPTEAAKRSKRGAERAAVGRVLVDAAGFGVAVARLLGVAAAGKQRLHQQPRPARSSSSRLAHRSPMPAAVCEAIPFESPLPHRLPPTMRETAPSSDSAIITGVLSSRHSMSLWGGVSAFDEVSFPSERNKQVNELSTMFSNKEQKLLLLREILHRKEIVFGSFANFADGSRRKNETWQKILDVLKANGFKEDIRPQHLRDVSWKNIRSATLKKKDNSKRTTSKFGRQHRGASTRGASTRGASTRGASTRAPAPGGASTRGAKATSSGGKATSSGSNAADSNHRLTNYIRKLHLQLLWWSKISPMNFGPYAKLSNEGHWLVIEALDRDLFNLSTFYRSPSNSVAMETLDAVSLRAGFKLQTWSRAEFQSQQQLRVASQPPARPPC</sequence>
<dbReference type="Pfam" id="PF13873">
    <property type="entry name" value="Myb_DNA-bind_5"/>
    <property type="match status" value="1"/>
</dbReference>
<feature type="region of interest" description="Disordered" evidence="1">
    <location>
        <begin position="251"/>
        <end position="273"/>
    </location>
</feature>
<dbReference type="Proteomes" id="UP000095280">
    <property type="component" value="Unplaced"/>
</dbReference>
<feature type="compositionally biased region" description="Low complexity" evidence="1">
    <location>
        <begin position="251"/>
        <end position="268"/>
    </location>
</feature>